<dbReference type="Pfam" id="PF00078">
    <property type="entry name" value="RVT_1"/>
    <property type="match status" value="1"/>
</dbReference>
<dbReference type="InterPro" id="IPR058912">
    <property type="entry name" value="HTH_animal"/>
</dbReference>
<dbReference type="Proteomes" id="UP001235939">
    <property type="component" value="Chromosome 09"/>
</dbReference>
<dbReference type="InterPro" id="IPR000477">
    <property type="entry name" value="RT_dom"/>
</dbReference>
<name>A0ABY6KUU0_9ARAC</name>
<evidence type="ECO:0000259" key="1">
    <source>
        <dbReference type="PROSITE" id="PS50878"/>
    </source>
</evidence>
<dbReference type="PANTHER" id="PTHR21301">
    <property type="entry name" value="REVERSE TRANSCRIPTASE"/>
    <property type="match status" value="1"/>
</dbReference>
<organism evidence="2 3">
    <name type="scientific">Cordylochernes scorpioides</name>
    <dbReference type="NCBI Taxonomy" id="51811"/>
    <lineage>
        <taxon>Eukaryota</taxon>
        <taxon>Metazoa</taxon>
        <taxon>Ecdysozoa</taxon>
        <taxon>Arthropoda</taxon>
        <taxon>Chelicerata</taxon>
        <taxon>Arachnida</taxon>
        <taxon>Pseudoscorpiones</taxon>
        <taxon>Cheliferoidea</taxon>
        <taxon>Chernetidae</taxon>
        <taxon>Cordylochernes</taxon>
    </lineage>
</organism>
<dbReference type="PANTHER" id="PTHR21301:SF10">
    <property type="entry name" value="REVERSE TRANSCRIPTASE DOMAIN-CONTAINING PROTEIN"/>
    <property type="match status" value="1"/>
</dbReference>
<sequence length="627" mass="71856">MTVPHEDEKFSEVKILNQFVQSLTPLQNSTMVSYDVNSMYLSLPHQLIITQLTRFRQDIQLDPKTVSSIVALSSICLDITEFTFNNQFFKQIRGSPMGSPLSSPLAEKVMSTLDNWIQQQFTPGIHIWRRYIDDILCIYETGHELSILSVLNSFHPDVSFSHESEVNSVLPFLDILIIRTPSHYHTTVYHKINNPTFYTNYNSSCPLSHKINTVRTLTKRLVTHCSLPIFRSIEFSNIKKQLALSQYPHHFIHKYQYNPANLKPLIPHRNTCILPYSPQSATITRMLKSHGINTYFKNNKSLATILRHPITRIQRPTSVRSSGGSVYSVSCNDCSATYVGETDQNKRFCSITLDEHHSERVKVDLYISGQRRNWGSHAYHAAVALGFLHGNYDFCKDYGKLTGWDIFMAAREAVARNLLSDLYSRPLIGRNTAASWRYRNAIAIETPLQSETRRALRRLRYSEARVAAAKTMQVPVQRIQLWTHKPFSGLQYNTHIDYKADSSVDIGQMSRVCQFCSALRFRDEPFGLCCKQVNVCARNETNFLAWHINGLLATCQDPRNFDHSIDVIAMLQDKTEFRNPFLLAISQLAVCNGGGDILSKNLQKLFDILEQQDDPGPWHRNTEHFSL</sequence>
<accession>A0ABY6KUU0</accession>
<evidence type="ECO:0000313" key="2">
    <source>
        <dbReference type="EMBL" id="UYV71926.1"/>
    </source>
</evidence>
<protein>
    <recommendedName>
        <fullName evidence="1">Reverse transcriptase domain-containing protein</fullName>
    </recommendedName>
</protein>
<evidence type="ECO:0000313" key="3">
    <source>
        <dbReference type="Proteomes" id="UP001235939"/>
    </source>
</evidence>
<dbReference type="Gene3D" id="1.50.10.20">
    <property type="match status" value="1"/>
</dbReference>
<dbReference type="EMBL" id="CP092871">
    <property type="protein sequence ID" value="UYV71926.1"/>
    <property type="molecule type" value="Genomic_DNA"/>
</dbReference>
<feature type="domain" description="Reverse transcriptase" evidence="1">
    <location>
        <begin position="1"/>
        <end position="203"/>
    </location>
</feature>
<reference evidence="2 3" key="1">
    <citation type="submission" date="2022-01" db="EMBL/GenBank/DDBJ databases">
        <title>A chromosomal length assembly of Cordylochernes scorpioides.</title>
        <authorList>
            <person name="Zeh D."/>
            <person name="Zeh J."/>
        </authorList>
    </citation>
    <scope>NUCLEOTIDE SEQUENCE [LARGE SCALE GENOMIC DNA]</scope>
    <source>
        <strain evidence="2">IN4F17</strain>
        <tissue evidence="2">Whole Body</tissue>
    </source>
</reference>
<proteinExistence type="predicted"/>
<gene>
    <name evidence="2" type="ORF">LAZ67_9001168</name>
</gene>
<keyword evidence="3" id="KW-1185">Reference proteome</keyword>
<dbReference type="Pfam" id="PF26215">
    <property type="entry name" value="HTH_animal"/>
    <property type="match status" value="1"/>
</dbReference>
<dbReference type="PROSITE" id="PS50878">
    <property type="entry name" value="RT_POL"/>
    <property type="match status" value="1"/>
</dbReference>